<evidence type="ECO:0000313" key="1">
    <source>
        <dbReference type="EMBL" id="KKL23046.1"/>
    </source>
</evidence>
<accession>A0A0F9DZD7</accession>
<name>A0A0F9DZD7_9ZZZZ</name>
<dbReference type="AlphaFoldDB" id="A0A0F9DZD7"/>
<sequence>MNNEVEASNEMTQEECRLMDADYYIHSK</sequence>
<gene>
    <name evidence="1" type="ORF">LCGC14_2429300</name>
</gene>
<organism evidence="1">
    <name type="scientific">marine sediment metagenome</name>
    <dbReference type="NCBI Taxonomy" id="412755"/>
    <lineage>
        <taxon>unclassified sequences</taxon>
        <taxon>metagenomes</taxon>
        <taxon>ecological metagenomes</taxon>
    </lineage>
</organism>
<comment type="caution">
    <text evidence="1">The sequence shown here is derived from an EMBL/GenBank/DDBJ whole genome shotgun (WGS) entry which is preliminary data.</text>
</comment>
<protein>
    <submittedName>
        <fullName evidence="1">Uncharacterized protein</fullName>
    </submittedName>
</protein>
<feature type="non-terminal residue" evidence="1">
    <location>
        <position position="28"/>
    </location>
</feature>
<dbReference type="EMBL" id="LAZR01037119">
    <property type="protein sequence ID" value="KKL23046.1"/>
    <property type="molecule type" value="Genomic_DNA"/>
</dbReference>
<proteinExistence type="predicted"/>
<reference evidence="1" key="1">
    <citation type="journal article" date="2015" name="Nature">
        <title>Complex archaea that bridge the gap between prokaryotes and eukaryotes.</title>
        <authorList>
            <person name="Spang A."/>
            <person name="Saw J.H."/>
            <person name="Jorgensen S.L."/>
            <person name="Zaremba-Niedzwiedzka K."/>
            <person name="Martijn J."/>
            <person name="Lind A.E."/>
            <person name="van Eijk R."/>
            <person name="Schleper C."/>
            <person name="Guy L."/>
            <person name="Ettema T.J."/>
        </authorList>
    </citation>
    <scope>NUCLEOTIDE SEQUENCE</scope>
</reference>